<feature type="compositionally biased region" description="Low complexity" evidence="4">
    <location>
        <begin position="356"/>
        <end position="368"/>
    </location>
</feature>
<feature type="domain" description="NOT2/NOT3/NOT5 C-terminal" evidence="5">
    <location>
        <begin position="486"/>
        <end position="610"/>
    </location>
</feature>
<evidence type="ECO:0000256" key="1">
    <source>
        <dbReference type="ARBA" id="ARBA00007682"/>
    </source>
</evidence>
<feature type="compositionally biased region" description="Low complexity" evidence="4">
    <location>
        <begin position="319"/>
        <end position="337"/>
    </location>
</feature>
<dbReference type="GO" id="GO:0006355">
    <property type="term" value="P:regulation of DNA-templated transcription"/>
    <property type="evidence" value="ECO:0007669"/>
    <property type="project" value="InterPro"/>
</dbReference>
<evidence type="ECO:0000259" key="5">
    <source>
        <dbReference type="Pfam" id="PF04153"/>
    </source>
</evidence>
<evidence type="ECO:0000256" key="4">
    <source>
        <dbReference type="SAM" id="MobiDB-lite"/>
    </source>
</evidence>
<feature type="compositionally biased region" description="Polar residues" evidence="4">
    <location>
        <begin position="255"/>
        <end position="290"/>
    </location>
</feature>
<keyword evidence="2" id="KW-0805">Transcription regulation</keyword>
<feature type="region of interest" description="Disordered" evidence="4">
    <location>
        <begin position="310"/>
        <end position="433"/>
    </location>
</feature>
<evidence type="ECO:0000313" key="6">
    <source>
        <dbReference type="EMBL" id="PFH54022.1"/>
    </source>
</evidence>
<feature type="compositionally biased region" description="Low complexity" evidence="4">
    <location>
        <begin position="92"/>
        <end position="110"/>
    </location>
</feature>
<dbReference type="InterPro" id="IPR038635">
    <property type="entry name" value="CCR4-NOT_su2/3/5_C_sf"/>
</dbReference>
<feature type="compositionally biased region" description="Polar residues" evidence="4">
    <location>
        <begin position="111"/>
        <end position="139"/>
    </location>
</feature>
<dbReference type="AlphaFoldDB" id="A0A2A9P0S3"/>
<gene>
    <name evidence="6" type="ORF">AMATHDRAFT_53785</name>
</gene>
<keyword evidence="7" id="KW-1185">Reference proteome</keyword>
<evidence type="ECO:0000256" key="3">
    <source>
        <dbReference type="ARBA" id="ARBA00023163"/>
    </source>
</evidence>
<protein>
    <recommendedName>
        <fullName evidence="5">NOT2/NOT3/NOT5 C-terminal domain-containing protein</fullName>
    </recommendedName>
</protein>
<feature type="region of interest" description="Disordered" evidence="4">
    <location>
        <begin position="1"/>
        <end position="164"/>
    </location>
</feature>
<dbReference type="GO" id="GO:0030015">
    <property type="term" value="C:CCR4-NOT core complex"/>
    <property type="evidence" value="ECO:0007669"/>
    <property type="project" value="InterPro"/>
</dbReference>
<feature type="compositionally biased region" description="Low complexity" evidence="4">
    <location>
        <begin position="150"/>
        <end position="164"/>
    </location>
</feature>
<dbReference type="OrthoDB" id="25391at2759"/>
<feature type="compositionally biased region" description="Low complexity" evidence="4">
    <location>
        <begin position="49"/>
        <end position="65"/>
    </location>
</feature>
<dbReference type="STRING" id="703135.A0A2A9P0S3"/>
<organism evidence="6 7">
    <name type="scientific">Amanita thiersii Skay4041</name>
    <dbReference type="NCBI Taxonomy" id="703135"/>
    <lineage>
        <taxon>Eukaryota</taxon>
        <taxon>Fungi</taxon>
        <taxon>Dikarya</taxon>
        <taxon>Basidiomycota</taxon>
        <taxon>Agaricomycotina</taxon>
        <taxon>Agaricomycetes</taxon>
        <taxon>Agaricomycetidae</taxon>
        <taxon>Agaricales</taxon>
        <taxon>Pluteineae</taxon>
        <taxon>Amanitaceae</taxon>
        <taxon>Amanita</taxon>
    </lineage>
</organism>
<dbReference type="InterPro" id="IPR007282">
    <property type="entry name" value="NOT2/3/5_C"/>
</dbReference>
<evidence type="ECO:0000256" key="2">
    <source>
        <dbReference type="ARBA" id="ARBA00023015"/>
    </source>
</evidence>
<feature type="compositionally biased region" description="Low complexity" evidence="4">
    <location>
        <begin position="214"/>
        <end position="230"/>
    </location>
</feature>
<dbReference type="Proteomes" id="UP000242287">
    <property type="component" value="Unassembled WGS sequence"/>
</dbReference>
<dbReference type="EMBL" id="KZ301971">
    <property type="protein sequence ID" value="PFH54022.1"/>
    <property type="molecule type" value="Genomic_DNA"/>
</dbReference>
<feature type="region of interest" description="Disordered" evidence="4">
    <location>
        <begin position="205"/>
        <end position="297"/>
    </location>
</feature>
<feature type="compositionally biased region" description="Polar residues" evidence="4">
    <location>
        <begin position="369"/>
        <end position="381"/>
    </location>
</feature>
<feature type="compositionally biased region" description="Low complexity" evidence="4">
    <location>
        <begin position="399"/>
        <end position="426"/>
    </location>
</feature>
<keyword evidence="3" id="KW-0804">Transcription</keyword>
<dbReference type="InterPro" id="IPR040168">
    <property type="entry name" value="Not2/3/5"/>
</dbReference>
<dbReference type="PANTHER" id="PTHR23326">
    <property type="entry name" value="CCR4 NOT-RELATED"/>
    <property type="match status" value="1"/>
</dbReference>
<dbReference type="Gene3D" id="2.30.30.1020">
    <property type="entry name" value="CCR4-NOT complex subunit 2/3/5, C-terminal domain"/>
    <property type="match status" value="1"/>
</dbReference>
<evidence type="ECO:0000313" key="7">
    <source>
        <dbReference type="Proteomes" id="UP000242287"/>
    </source>
</evidence>
<name>A0A2A9P0S3_9AGAR</name>
<sequence length="666" mass="70535">MNRPGQPQQRPPSLAPNPALANQFRPPYPTYGLPPRNVSVLQGGGYVPQLQTTSHRSSSQQSQVQNMGPQPTPGFLQQRAQAGFGFSGALGQHQPNSLQQQQQQIPPQQQANGTSSSIPLHLAQTPNLGAASVTSTSEVNLDPNDFPALGSTPANNNTSSSNAVGGAGVPATSYASQAGLGNSSGGGSGTGGIGAVSSQTRDFTLDDFPALGGQSQSQTQNSSQNQNASQDNHTHPPGLNGFQHSEHPQHHRQNLLGTLSGNLQQTTPGMLNLGTAQSRNIHPGFQQGQAESEKQQRNNYPLKVNQTHAAWNSPNINNGSQPQSTTGNQSGTQQNGTHPNQNATATQLNAPPGVPPLSGSLSHQQSQLAHNTGSAANTTGSFVVKSTHKLSSHSVSQEPLSNPNNPTSTNANNTNAISSLTTSSASQQHPQTPAQQILMSAADRWGLLGLLAMIRNAAADVDQGLTSIGTDLGTMGLDMGYNGNLYSTFITPWADQSAAHTVEPDFRLPACYANVLAPPPGPSKAAAFSDETLFFMFYSSPRDALQEIAAQELYNRNWRYHKELRLWITKESGMAPSQKVQGGEQGQYTIWDPENWTKERKEMTVMYSDLEEKTVPAFAAGPNIVLAQHASQGQTVGQVTSGQLPGQVSQAQVQVSQRSFPIGMGL</sequence>
<accession>A0A2A9P0S3</accession>
<dbReference type="Pfam" id="PF04153">
    <property type="entry name" value="NOT2_3_5_C"/>
    <property type="match status" value="1"/>
</dbReference>
<reference evidence="6 7" key="1">
    <citation type="submission" date="2014-02" db="EMBL/GenBank/DDBJ databases">
        <title>Transposable element dynamics among asymbiotic and ectomycorrhizal Amanita fungi.</title>
        <authorList>
            <consortium name="DOE Joint Genome Institute"/>
            <person name="Hess J."/>
            <person name="Skrede I."/>
            <person name="Wolfe B."/>
            <person name="LaButti K."/>
            <person name="Ohm R.A."/>
            <person name="Grigoriev I.V."/>
            <person name="Pringle A."/>
        </authorList>
    </citation>
    <scope>NUCLEOTIDE SEQUENCE [LARGE SCALE GENOMIC DNA]</scope>
    <source>
        <strain evidence="6 7">SKay4041</strain>
    </source>
</reference>
<comment type="similarity">
    <text evidence="1">Belongs to the CNOT2/3/5 family.</text>
</comment>
<proteinExistence type="inferred from homology"/>
<feature type="compositionally biased region" description="Polar residues" evidence="4">
    <location>
        <begin position="338"/>
        <end position="349"/>
    </location>
</feature>
<dbReference type="GO" id="GO:0000289">
    <property type="term" value="P:nuclear-transcribed mRNA poly(A) tail shortening"/>
    <property type="evidence" value="ECO:0007669"/>
    <property type="project" value="UniProtKB-ARBA"/>
</dbReference>